<organism evidence="7 8">
    <name type="scientific">Stieleria neptunia</name>
    <dbReference type="NCBI Taxonomy" id="2527979"/>
    <lineage>
        <taxon>Bacteria</taxon>
        <taxon>Pseudomonadati</taxon>
        <taxon>Planctomycetota</taxon>
        <taxon>Planctomycetia</taxon>
        <taxon>Pirellulales</taxon>
        <taxon>Pirellulaceae</taxon>
        <taxon>Stieleria</taxon>
    </lineage>
</organism>
<dbReference type="AlphaFoldDB" id="A0A518HYE0"/>
<keyword evidence="6" id="KW-0408">Iron</keyword>
<keyword evidence="7" id="KW-0371">Homeobox</keyword>
<keyword evidence="8" id="KW-1185">Reference proteome</keyword>
<evidence type="ECO:0000256" key="5">
    <source>
        <dbReference type="ARBA" id="ARBA00023002"/>
    </source>
</evidence>
<evidence type="ECO:0000256" key="3">
    <source>
        <dbReference type="ARBA" id="ARBA00022596"/>
    </source>
</evidence>
<comment type="cofactor">
    <cofactor evidence="6">
        <name>Fe cation</name>
        <dbReference type="ChEBI" id="CHEBI:24875"/>
    </cofactor>
</comment>
<dbReference type="GO" id="GO:0016151">
    <property type="term" value="F:nickel cation binding"/>
    <property type="evidence" value="ECO:0007669"/>
    <property type="project" value="InterPro"/>
</dbReference>
<dbReference type="RefSeq" id="WP_145390093.1">
    <property type="nucleotide sequence ID" value="NZ_CP037423.1"/>
</dbReference>
<comment type="similarity">
    <text evidence="2">Belongs to the [NiFe]/[NiFeSe] hydrogenase large subunit family.</text>
</comment>
<dbReference type="InterPro" id="IPR001501">
    <property type="entry name" value="Ni-dep_hyd_lsu"/>
</dbReference>
<sequence length="477" mass="53235">MGRTIKIDPVSRIEGHAHITLHLDDDGNVDDAKFHLTQFRGFEKFCEGRPFPEMPALTARTCGICPVSHLVASSKACDHLLSVTIPPTGANLRRLMNLAQLMQSHALSFFHLSSADLLLGMDSNPKSRNIFGLLAVDPQLAKDGIRLRQIGQTIIEILGGKKIHPGWMVPGGVSAPITEEKRTEMLAMLPEGLEIAQRTFESFKGLIGKFSEEIEHFGNFPTMYLSLIQPNGGLEHYDGFFRIKDDSGAIVEDMVPLEEYERVIGEAVEPYSYMKFPYYLPAGYPEGIYRVGPLARLNNCDFCGTKLADAALDEFRALQHGRPVSSSFHFHFARLVEIIFALERMKELLDNPHILDTRVRARARGNRDEGIGVAEAPRGTLIHHYKIDDDGLITWANLIIATGHNNLAMNRGIKQAAEHFVDGNNMQEGMLNRVEAVIRCYDPCLSCASHAFGQMPLRIELHDSRGKVLDQLLREVS</sequence>
<feature type="binding site" evidence="6">
    <location>
        <position position="62"/>
    </location>
    <ligand>
        <name>Mg(2+)</name>
        <dbReference type="ChEBI" id="CHEBI:18420"/>
    </ligand>
</feature>
<name>A0A518HYE0_9BACT</name>
<evidence type="ECO:0000313" key="8">
    <source>
        <dbReference type="Proteomes" id="UP000319004"/>
    </source>
</evidence>
<evidence type="ECO:0000256" key="6">
    <source>
        <dbReference type="PIRSR" id="PIRSR601501-1"/>
    </source>
</evidence>
<protein>
    <submittedName>
        <fullName evidence="7">NAD-reducing hydrogenase HoxS subunit beta</fullName>
        <ecNumber evidence="7">1.12.1.2</ecNumber>
    </submittedName>
</protein>
<dbReference type="PANTHER" id="PTHR43600:SF2">
    <property type="entry name" value="F420-NON-REDUCING HYDROGENASE VHU SUBUNIT A"/>
    <property type="match status" value="1"/>
</dbReference>
<comment type="cofactor">
    <cofactor evidence="1 6">
        <name>Ni(2+)</name>
        <dbReference type="ChEBI" id="CHEBI:49786"/>
    </cofactor>
</comment>
<proteinExistence type="inferred from homology"/>
<feature type="binding site" evidence="6">
    <location>
        <position position="398"/>
    </location>
    <ligand>
        <name>Mg(2+)</name>
        <dbReference type="ChEBI" id="CHEBI:18420"/>
    </ligand>
</feature>
<dbReference type="GO" id="GO:0003677">
    <property type="term" value="F:DNA binding"/>
    <property type="evidence" value="ECO:0007669"/>
    <property type="project" value="UniProtKB-KW"/>
</dbReference>
<feature type="binding site" evidence="6">
    <location>
        <position position="43"/>
    </location>
    <ligand>
        <name>Mg(2+)</name>
        <dbReference type="ChEBI" id="CHEBI:18420"/>
    </ligand>
</feature>
<dbReference type="GO" id="GO:0008901">
    <property type="term" value="F:ferredoxin hydrogenase activity"/>
    <property type="evidence" value="ECO:0007669"/>
    <property type="project" value="InterPro"/>
</dbReference>
<evidence type="ECO:0000256" key="2">
    <source>
        <dbReference type="ARBA" id="ARBA00009292"/>
    </source>
</evidence>
<gene>
    <name evidence="7" type="primary">hoxH</name>
    <name evidence="7" type="ORF">Enr13x_57740</name>
</gene>
<feature type="binding site" evidence="6">
    <location>
        <position position="65"/>
    </location>
    <ligand>
        <name>Ni(2+)</name>
        <dbReference type="ChEBI" id="CHEBI:49786"/>
    </ligand>
</feature>
<evidence type="ECO:0000313" key="7">
    <source>
        <dbReference type="EMBL" id="QDV45871.1"/>
    </source>
</evidence>
<feature type="binding site" evidence="6">
    <location>
        <position position="450"/>
    </location>
    <ligand>
        <name>Mg(2+)</name>
        <dbReference type="ChEBI" id="CHEBI:18420"/>
    </ligand>
</feature>
<dbReference type="Pfam" id="PF00374">
    <property type="entry name" value="NiFeSe_Hases"/>
    <property type="match status" value="2"/>
</dbReference>
<feature type="binding site" evidence="6">
    <location>
        <position position="447"/>
    </location>
    <ligand>
        <name>Fe cation</name>
        <dbReference type="ChEBI" id="CHEBI:24875"/>
    </ligand>
</feature>
<reference evidence="7 8" key="1">
    <citation type="submission" date="2019-03" db="EMBL/GenBank/DDBJ databases">
        <title>Deep-cultivation of Planctomycetes and their phenomic and genomic characterization uncovers novel biology.</title>
        <authorList>
            <person name="Wiegand S."/>
            <person name="Jogler M."/>
            <person name="Boedeker C."/>
            <person name="Pinto D."/>
            <person name="Vollmers J."/>
            <person name="Rivas-Marin E."/>
            <person name="Kohn T."/>
            <person name="Peeters S.H."/>
            <person name="Heuer A."/>
            <person name="Rast P."/>
            <person name="Oberbeckmann S."/>
            <person name="Bunk B."/>
            <person name="Jeske O."/>
            <person name="Meyerdierks A."/>
            <person name="Storesund J.E."/>
            <person name="Kallscheuer N."/>
            <person name="Luecker S."/>
            <person name="Lage O.M."/>
            <person name="Pohl T."/>
            <person name="Merkel B.J."/>
            <person name="Hornburger P."/>
            <person name="Mueller R.-W."/>
            <person name="Bruemmer F."/>
            <person name="Labrenz M."/>
            <person name="Spormann A.M."/>
            <person name="Op den Camp H."/>
            <person name="Overmann J."/>
            <person name="Amann R."/>
            <person name="Jetten M.S.M."/>
            <person name="Mascher T."/>
            <person name="Medema M.H."/>
            <person name="Devos D.P."/>
            <person name="Kaster A.-K."/>
            <person name="Ovreas L."/>
            <person name="Rohde M."/>
            <person name="Galperin M.Y."/>
            <person name="Jogler C."/>
        </authorList>
    </citation>
    <scope>NUCLEOTIDE SEQUENCE [LARGE SCALE GENOMIC DNA]</scope>
    <source>
        <strain evidence="7 8">Enr13</strain>
    </source>
</reference>
<dbReference type="EC" id="1.12.1.2" evidence="7"/>
<accession>A0A518HYE0</accession>
<keyword evidence="6" id="KW-0460">Magnesium</keyword>
<evidence type="ECO:0000256" key="1">
    <source>
        <dbReference type="ARBA" id="ARBA00001967"/>
    </source>
</evidence>
<feature type="binding site" evidence="6">
    <location>
        <position position="444"/>
    </location>
    <ligand>
        <name>Ni(2+)</name>
        <dbReference type="ChEBI" id="CHEBI:49786"/>
    </ligand>
</feature>
<dbReference type="PANTHER" id="PTHR43600">
    <property type="entry name" value="COENZYME F420 HYDROGENASE, SUBUNIT ALPHA"/>
    <property type="match status" value="1"/>
</dbReference>
<keyword evidence="4 6" id="KW-0479">Metal-binding</keyword>
<dbReference type="SUPFAM" id="SSF56762">
    <property type="entry name" value="HydB/Nqo4-like"/>
    <property type="match status" value="1"/>
</dbReference>
<dbReference type="InterPro" id="IPR018194">
    <property type="entry name" value="Ni-dep_hyd_lsu_Ni_BS"/>
</dbReference>
<dbReference type="Gene3D" id="1.10.645.10">
    <property type="entry name" value="Cytochrome-c3 Hydrogenase, chain B"/>
    <property type="match status" value="2"/>
</dbReference>
<dbReference type="InterPro" id="IPR029014">
    <property type="entry name" value="NiFe-Hase_large"/>
</dbReference>
<dbReference type="KEGG" id="snep:Enr13x_57740"/>
<keyword evidence="3 6" id="KW-0533">Nickel</keyword>
<dbReference type="OrthoDB" id="9761717at2"/>
<dbReference type="Proteomes" id="UP000319004">
    <property type="component" value="Chromosome"/>
</dbReference>
<dbReference type="EMBL" id="CP037423">
    <property type="protein sequence ID" value="QDV45871.1"/>
    <property type="molecule type" value="Genomic_DNA"/>
</dbReference>
<evidence type="ECO:0000256" key="4">
    <source>
        <dbReference type="ARBA" id="ARBA00022723"/>
    </source>
</evidence>
<dbReference type="PROSITE" id="PS00508">
    <property type="entry name" value="NI_HGENASE_L_2"/>
    <property type="match status" value="1"/>
</dbReference>
<feature type="binding site" evidence="6">
    <location>
        <position position="65"/>
    </location>
    <ligand>
        <name>Fe cation</name>
        <dbReference type="ChEBI" id="CHEBI:24875"/>
    </ligand>
</feature>
<dbReference type="GO" id="GO:0047985">
    <property type="term" value="F:hydrogen dehydrogenase activity"/>
    <property type="evidence" value="ECO:0007669"/>
    <property type="project" value="UniProtKB-EC"/>
</dbReference>
<keyword evidence="5 7" id="KW-0560">Oxidoreductase</keyword>